<evidence type="ECO:0000256" key="9">
    <source>
        <dbReference type="HAMAP-Rule" id="MF_00772"/>
    </source>
</evidence>
<sequence length="170" mass="18579">MPRRHATLRTSLGDLLVVADADGLAGLYFPGHWHPPAADALGVEVDARGDELFSRLGAELDEYLAGRRIRFDLPLAPTGDDFQHAVWRMLREIPYGSTVTYGELALRLGDRNLARRVGGAVGRNPISILVPCHRVVGADGSLTGYAGGLDRKRRLLELEGAEVVAQRRLF</sequence>
<comment type="similarity">
    <text evidence="2 9">Belongs to the MGMT family.</text>
</comment>
<evidence type="ECO:0000313" key="13">
    <source>
        <dbReference type="Proteomes" id="UP000433071"/>
    </source>
</evidence>
<dbReference type="PROSITE" id="PS00374">
    <property type="entry name" value="MGMT"/>
    <property type="match status" value="1"/>
</dbReference>
<evidence type="ECO:0000256" key="1">
    <source>
        <dbReference type="ARBA" id="ARBA00001286"/>
    </source>
</evidence>
<keyword evidence="13" id="KW-1185">Reference proteome</keyword>
<evidence type="ECO:0000313" key="12">
    <source>
        <dbReference type="EMBL" id="MTH70126.1"/>
    </source>
</evidence>
<keyword evidence="3 9" id="KW-0963">Cytoplasm</keyword>
<dbReference type="GO" id="GO:0005737">
    <property type="term" value="C:cytoplasm"/>
    <property type="evidence" value="ECO:0007669"/>
    <property type="project" value="UniProtKB-SubCell"/>
</dbReference>
<dbReference type="RefSeq" id="WP_155053146.1">
    <property type="nucleotide sequence ID" value="NZ_BAAAIB010000010.1"/>
</dbReference>
<evidence type="ECO:0000256" key="4">
    <source>
        <dbReference type="ARBA" id="ARBA00022603"/>
    </source>
</evidence>
<evidence type="ECO:0000256" key="8">
    <source>
        <dbReference type="ARBA" id="ARBA00049348"/>
    </source>
</evidence>
<dbReference type="SUPFAM" id="SSF53155">
    <property type="entry name" value="Methylated DNA-protein cysteine methyltransferase domain"/>
    <property type="match status" value="1"/>
</dbReference>
<dbReference type="EMBL" id="WMLB01000042">
    <property type="protein sequence ID" value="MTH70126.1"/>
    <property type="molecule type" value="Genomic_DNA"/>
</dbReference>
<dbReference type="AlphaFoldDB" id="A0A6I3MFJ1"/>
<dbReference type="InterPro" id="IPR008332">
    <property type="entry name" value="MethylG_MeTrfase_N"/>
</dbReference>
<dbReference type="PANTHER" id="PTHR10815:SF5">
    <property type="entry name" value="METHYLATED-DNA--PROTEIN-CYSTEINE METHYLTRANSFERASE"/>
    <property type="match status" value="1"/>
</dbReference>
<dbReference type="Pfam" id="PF01035">
    <property type="entry name" value="DNA_binding_1"/>
    <property type="match status" value="1"/>
</dbReference>
<comment type="subcellular location">
    <subcellularLocation>
        <location evidence="9">Cytoplasm</location>
    </subcellularLocation>
</comment>
<keyword evidence="6 9" id="KW-0227">DNA damage</keyword>
<dbReference type="EC" id="2.1.1.63" evidence="9"/>
<protein>
    <recommendedName>
        <fullName evidence="9">Methylated-DNA--protein-cysteine methyltransferase</fullName>
        <ecNumber evidence="9">2.1.1.63</ecNumber>
    </recommendedName>
    <alternativeName>
        <fullName evidence="9">6-O-methylguanine-DNA methyltransferase</fullName>
        <shortName evidence="9">MGMT</shortName>
    </alternativeName>
    <alternativeName>
        <fullName evidence="9">O-6-methylguanine-DNA-alkyltransferase</fullName>
    </alternativeName>
</protein>
<evidence type="ECO:0000256" key="6">
    <source>
        <dbReference type="ARBA" id="ARBA00022763"/>
    </source>
</evidence>
<comment type="caution">
    <text evidence="12">The sequence shown here is derived from an EMBL/GenBank/DDBJ whole genome shotgun (WGS) entry which is preliminary data.</text>
</comment>
<dbReference type="FunFam" id="1.10.10.10:FF:000214">
    <property type="entry name" value="Methylated-DNA--protein-cysteine methyltransferase"/>
    <property type="match status" value="1"/>
</dbReference>
<keyword evidence="7 9" id="KW-0234">DNA repair</keyword>
<dbReference type="GO" id="GO:0003908">
    <property type="term" value="F:methylated-DNA-[protein]-cysteine S-methyltransferase activity"/>
    <property type="evidence" value="ECO:0007669"/>
    <property type="project" value="UniProtKB-UniRule"/>
</dbReference>
<dbReference type="Gene3D" id="1.10.10.10">
    <property type="entry name" value="Winged helix-like DNA-binding domain superfamily/Winged helix DNA-binding domain"/>
    <property type="match status" value="1"/>
</dbReference>
<evidence type="ECO:0000256" key="2">
    <source>
        <dbReference type="ARBA" id="ARBA00008711"/>
    </source>
</evidence>
<evidence type="ECO:0000259" key="10">
    <source>
        <dbReference type="Pfam" id="PF01035"/>
    </source>
</evidence>
<dbReference type="HAMAP" id="MF_00772">
    <property type="entry name" value="OGT"/>
    <property type="match status" value="1"/>
</dbReference>
<dbReference type="InterPro" id="IPR036217">
    <property type="entry name" value="MethylDNA_cys_MeTrfase_DNAb"/>
</dbReference>
<organism evidence="12 13">
    <name type="scientific">Agromyces bracchium</name>
    <dbReference type="NCBI Taxonomy" id="88376"/>
    <lineage>
        <taxon>Bacteria</taxon>
        <taxon>Bacillati</taxon>
        <taxon>Actinomycetota</taxon>
        <taxon>Actinomycetes</taxon>
        <taxon>Micrococcales</taxon>
        <taxon>Microbacteriaceae</taxon>
        <taxon>Agromyces</taxon>
    </lineage>
</organism>
<dbReference type="Pfam" id="PF02870">
    <property type="entry name" value="Methyltransf_1N"/>
    <property type="match status" value="1"/>
</dbReference>
<keyword evidence="5 9" id="KW-0808">Transferase</keyword>
<keyword evidence="4 9" id="KW-0489">Methyltransferase</keyword>
<dbReference type="SUPFAM" id="SSF46767">
    <property type="entry name" value="Methylated DNA-protein cysteine methyltransferase, C-terminal domain"/>
    <property type="match status" value="1"/>
</dbReference>
<reference evidence="12 13" key="1">
    <citation type="submission" date="2019-11" db="EMBL/GenBank/DDBJ databases">
        <title>Agromyces kandeliae sp. nov., isolated from mangrove soil.</title>
        <authorList>
            <person name="Wang R."/>
        </authorList>
    </citation>
    <scope>NUCLEOTIDE SEQUENCE [LARGE SCALE GENOMIC DNA]</scope>
    <source>
        <strain evidence="12 13">JCM 11433</strain>
    </source>
</reference>
<feature type="active site" description="Nucleophile; methyl group acceptor" evidence="9">
    <location>
        <position position="132"/>
    </location>
</feature>
<evidence type="ECO:0000256" key="3">
    <source>
        <dbReference type="ARBA" id="ARBA00022490"/>
    </source>
</evidence>
<dbReference type="GO" id="GO:0032259">
    <property type="term" value="P:methylation"/>
    <property type="evidence" value="ECO:0007669"/>
    <property type="project" value="UniProtKB-KW"/>
</dbReference>
<dbReference type="InterPro" id="IPR001497">
    <property type="entry name" value="MethylDNA_cys_MeTrfase_AS"/>
</dbReference>
<dbReference type="OrthoDB" id="9802228at2"/>
<evidence type="ECO:0000256" key="5">
    <source>
        <dbReference type="ARBA" id="ARBA00022679"/>
    </source>
</evidence>
<dbReference type="PANTHER" id="PTHR10815">
    <property type="entry name" value="METHYLATED-DNA--PROTEIN-CYSTEINE METHYLTRANSFERASE"/>
    <property type="match status" value="1"/>
</dbReference>
<dbReference type="Gene3D" id="3.30.160.70">
    <property type="entry name" value="Methylated DNA-protein cysteine methyltransferase domain"/>
    <property type="match status" value="1"/>
</dbReference>
<dbReference type="NCBIfam" id="TIGR00589">
    <property type="entry name" value="ogt"/>
    <property type="match status" value="1"/>
</dbReference>
<dbReference type="Proteomes" id="UP000433071">
    <property type="component" value="Unassembled WGS sequence"/>
</dbReference>
<dbReference type="CDD" id="cd06445">
    <property type="entry name" value="ATase"/>
    <property type="match status" value="1"/>
</dbReference>
<comment type="catalytic activity">
    <reaction evidence="1 9">
        <text>a 4-O-methyl-thymidine in DNA + L-cysteinyl-[protein] = a thymidine in DNA + S-methyl-L-cysteinyl-[protein]</text>
        <dbReference type="Rhea" id="RHEA:53428"/>
        <dbReference type="Rhea" id="RHEA-COMP:10131"/>
        <dbReference type="Rhea" id="RHEA-COMP:10132"/>
        <dbReference type="Rhea" id="RHEA-COMP:13555"/>
        <dbReference type="Rhea" id="RHEA-COMP:13556"/>
        <dbReference type="ChEBI" id="CHEBI:29950"/>
        <dbReference type="ChEBI" id="CHEBI:82612"/>
        <dbReference type="ChEBI" id="CHEBI:137386"/>
        <dbReference type="ChEBI" id="CHEBI:137387"/>
        <dbReference type="EC" id="2.1.1.63"/>
    </reaction>
</comment>
<dbReference type="InterPro" id="IPR014048">
    <property type="entry name" value="MethylDNA_cys_MeTrfase_DNA-bd"/>
</dbReference>
<evidence type="ECO:0000259" key="11">
    <source>
        <dbReference type="Pfam" id="PF02870"/>
    </source>
</evidence>
<comment type="function">
    <text evidence="9">Involved in the cellular defense against the biological effects of O6-methylguanine (O6-MeG) and O4-methylthymine (O4-MeT) in DNA. Repairs the methylated nucleobase in DNA by stoichiometrically transferring the methyl group to a cysteine residue in the enzyme. This is a suicide reaction: the enzyme is irreversibly inactivated.</text>
</comment>
<evidence type="ECO:0000256" key="7">
    <source>
        <dbReference type="ARBA" id="ARBA00023204"/>
    </source>
</evidence>
<feature type="domain" description="Methylguanine DNA methyltransferase ribonuclease-like" evidence="11">
    <location>
        <begin position="5"/>
        <end position="77"/>
    </location>
</feature>
<comment type="catalytic activity">
    <reaction evidence="8 9">
        <text>a 6-O-methyl-2'-deoxyguanosine in DNA + L-cysteinyl-[protein] = S-methyl-L-cysteinyl-[protein] + a 2'-deoxyguanosine in DNA</text>
        <dbReference type="Rhea" id="RHEA:24000"/>
        <dbReference type="Rhea" id="RHEA-COMP:10131"/>
        <dbReference type="Rhea" id="RHEA-COMP:10132"/>
        <dbReference type="Rhea" id="RHEA-COMP:11367"/>
        <dbReference type="Rhea" id="RHEA-COMP:11368"/>
        <dbReference type="ChEBI" id="CHEBI:29950"/>
        <dbReference type="ChEBI" id="CHEBI:82612"/>
        <dbReference type="ChEBI" id="CHEBI:85445"/>
        <dbReference type="ChEBI" id="CHEBI:85448"/>
        <dbReference type="EC" id="2.1.1.63"/>
    </reaction>
</comment>
<comment type="miscellaneous">
    <text evidence="9">This enzyme catalyzes only one turnover and therefore is not strictly catalytic. According to one definition, an enzyme is a biocatalyst that acts repeatedly and over many reaction cycles.</text>
</comment>
<accession>A0A6I3MFJ1</accession>
<dbReference type="InterPro" id="IPR036631">
    <property type="entry name" value="MGMT_N_sf"/>
</dbReference>
<dbReference type="InterPro" id="IPR036388">
    <property type="entry name" value="WH-like_DNA-bd_sf"/>
</dbReference>
<feature type="domain" description="Methylated-DNA-[protein]-cysteine S-methyltransferase DNA binding" evidence="10">
    <location>
        <begin position="81"/>
        <end position="161"/>
    </location>
</feature>
<proteinExistence type="inferred from homology"/>
<dbReference type="InterPro" id="IPR023546">
    <property type="entry name" value="MGMT"/>
</dbReference>
<dbReference type="GO" id="GO:0006307">
    <property type="term" value="P:DNA alkylation repair"/>
    <property type="evidence" value="ECO:0007669"/>
    <property type="project" value="UniProtKB-UniRule"/>
</dbReference>
<gene>
    <name evidence="12" type="ORF">GJ743_17290</name>
</gene>
<name>A0A6I3MFJ1_9MICO</name>